<dbReference type="InterPro" id="IPR013320">
    <property type="entry name" value="ConA-like_dom_sf"/>
</dbReference>
<dbReference type="Pfam" id="PF00008">
    <property type="entry name" value="EGF"/>
    <property type="match status" value="2"/>
</dbReference>
<proteinExistence type="predicted"/>
<dbReference type="PANTHER" id="PTHR15036">
    <property type="entry name" value="PIKACHURIN-LIKE PROTEIN"/>
    <property type="match status" value="1"/>
</dbReference>
<comment type="caution">
    <text evidence="6">The sequence shown here is derived from an EMBL/GenBank/DDBJ whole genome shotgun (WGS) entry which is preliminary data.</text>
</comment>
<dbReference type="Proteomes" id="UP000792457">
    <property type="component" value="Unassembled WGS sequence"/>
</dbReference>
<dbReference type="GO" id="GO:0005509">
    <property type="term" value="F:calcium ion binding"/>
    <property type="evidence" value="ECO:0007669"/>
    <property type="project" value="InterPro"/>
</dbReference>
<dbReference type="InterPro" id="IPR001791">
    <property type="entry name" value="Laminin_G"/>
</dbReference>
<feature type="disulfide bond" evidence="2">
    <location>
        <begin position="209"/>
        <end position="218"/>
    </location>
</feature>
<dbReference type="PROSITE" id="PS00022">
    <property type="entry name" value="EGF_1"/>
    <property type="match status" value="2"/>
</dbReference>
<keyword evidence="1 2" id="KW-1015">Disulfide bond</keyword>
<keyword evidence="2" id="KW-0245">EGF-like domain</keyword>
<dbReference type="SMART" id="SM00282">
    <property type="entry name" value="LamG"/>
    <property type="match status" value="1"/>
</dbReference>
<dbReference type="Gene3D" id="2.60.120.200">
    <property type="match status" value="2"/>
</dbReference>
<evidence type="ECO:0000256" key="1">
    <source>
        <dbReference type="ARBA" id="ARBA00023157"/>
    </source>
</evidence>
<dbReference type="AlphaFoldDB" id="A0A8K0K8C3"/>
<dbReference type="Pfam" id="PF00054">
    <property type="entry name" value="Laminin_G_1"/>
    <property type="match status" value="2"/>
</dbReference>
<evidence type="ECO:0000256" key="2">
    <source>
        <dbReference type="PROSITE-ProRule" id="PRU00076"/>
    </source>
</evidence>
<dbReference type="InterPro" id="IPR050372">
    <property type="entry name" value="Neurexin-related_CASP"/>
</dbReference>
<organism evidence="6 7">
    <name type="scientific">Ladona fulva</name>
    <name type="common">Scarce chaser dragonfly</name>
    <name type="synonym">Libellula fulva</name>
    <dbReference type="NCBI Taxonomy" id="123851"/>
    <lineage>
        <taxon>Eukaryota</taxon>
        <taxon>Metazoa</taxon>
        <taxon>Ecdysozoa</taxon>
        <taxon>Arthropoda</taxon>
        <taxon>Hexapoda</taxon>
        <taxon>Insecta</taxon>
        <taxon>Pterygota</taxon>
        <taxon>Palaeoptera</taxon>
        <taxon>Odonata</taxon>
        <taxon>Epiprocta</taxon>
        <taxon>Anisoptera</taxon>
        <taxon>Libelluloidea</taxon>
        <taxon>Libellulidae</taxon>
        <taxon>Ladona</taxon>
    </lineage>
</organism>
<dbReference type="CDD" id="cd00110">
    <property type="entry name" value="LamG"/>
    <property type="match status" value="2"/>
</dbReference>
<evidence type="ECO:0000313" key="6">
    <source>
        <dbReference type="EMBL" id="KAG8227758.1"/>
    </source>
</evidence>
<feature type="domain" description="Laminin G" evidence="4">
    <location>
        <begin position="225"/>
        <end position="407"/>
    </location>
</feature>
<reference evidence="6" key="2">
    <citation type="submission" date="2017-10" db="EMBL/GenBank/DDBJ databases">
        <title>Ladona fulva Genome sequencing and assembly.</title>
        <authorList>
            <person name="Murali S."/>
            <person name="Richards S."/>
            <person name="Bandaranaike D."/>
            <person name="Bellair M."/>
            <person name="Blankenburg K."/>
            <person name="Chao H."/>
            <person name="Dinh H."/>
            <person name="Doddapaneni H."/>
            <person name="Dugan-Rocha S."/>
            <person name="Elkadiri S."/>
            <person name="Gnanaolivu R."/>
            <person name="Hernandez B."/>
            <person name="Skinner E."/>
            <person name="Javaid M."/>
            <person name="Lee S."/>
            <person name="Li M."/>
            <person name="Ming W."/>
            <person name="Munidasa M."/>
            <person name="Muniz J."/>
            <person name="Nguyen L."/>
            <person name="Hughes D."/>
            <person name="Osuji N."/>
            <person name="Pu L.-L."/>
            <person name="Puazo M."/>
            <person name="Qu C."/>
            <person name="Quiroz J."/>
            <person name="Raj R."/>
            <person name="Weissenberger G."/>
            <person name="Xin Y."/>
            <person name="Zou X."/>
            <person name="Han Y."/>
            <person name="Worley K."/>
            <person name="Muzny D."/>
            <person name="Gibbs R."/>
        </authorList>
    </citation>
    <scope>NUCLEOTIDE SEQUENCE</scope>
    <source>
        <strain evidence="6">Sampled in the wild</strain>
    </source>
</reference>
<dbReference type="SUPFAM" id="SSF57196">
    <property type="entry name" value="EGF/Laminin"/>
    <property type="match status" value="1"/>
</dbReference>
<dbReference type="SMART" id="SM00181">
    <property type="entry name" value="EGF"/>
    <property type="match status" value="2"/>
</dbReference>
<dbReference type="PROSITE" id="PS01186">
    <property type="entry name" value="EGF_2"/>
    <property type="match status" value="2"/>
</dbReference>
<protein>
    <recommendedName>
        <fullName evidence="8">Basement membrane-specific heparan sulfate proteoglycan core protein</fullName>
    </recommendedName>
</protein>
<dbReference type="GO" id="GO:0009653">
    <property type="term" value="P:anatomical structure morphogenesis"/>
    <property type="evidence" value="ECO:0007669"/>
    <property type="project" value="UniProtKB-ARBA"/>
</dbReference>
<reference evidence="6" key="1">
    <citation type="submission" date="2013-04" db="EMBL/GenBank/DDBJ databases">
        <authorList>
            <person name="Qu J."/>
            <person name="Murali S.C."/>
            <person name="Bandaranaike D."/>
            <person name="Bellair M."/>
            <person name="Blankenburg K."/>
            <person name="Chao H."/>
            <person name="Dinh H."/>
            <person name="Doddapaneni H."/>
            <person name="Downs B."/>
            <person name="Dugan-Rocha S."/>
            <person name="Elkadiri S."/>
            <person name="Gnanaolivu R.D."/>
            <person name="Hernandez B."/>
            <person name="Javaid M."/>
            <person name="Jayaseelan J.C."/>
            <person name="Lee S."/>
            <person name="Li M."/>
            <person name="Ming W."/>
            <person name="Munidasa M."/>
            <person name="Muniz J."/>
            <person name="Nguyen L."/>
            <person name="Ongeri F."/>
            <person name="Osuji N."/>
            <person name="Pu L.-L."/>
            <person name="Puazo M."/>
            <person name="Qu C."/>
            <person name="Quiroz J."/>
            <person name="Raj R."/>
            <person name="Weissenberger G."/>
            <person name="Xin Y."/>
            <person name="Zou X."/>
            <person name="Han Y."/>
            <person name="Richards S."/>
            <person name="Worley K."/>
            <person name="Muzny D."/>
            <person name="Gibbs R."/>
        </authorList>
    </citation>
    <scope>NUCLEOTIDE SEQUENCE</scope>
    <source>
        <strain evidence="6">Sampled in the wild</strain>
    </source>
</reference>
<dbReference type="PROSITE" id="PS50026">
    <property type="entry name" value="EGF_3"/>
    <property type="match status" value="2"/>
</dbReference>
<feature type="disulfide bond" evidence="3">
    <location>
        <begin position="380"/>
        <end position="407"/>
    </location>
</feature>
<dbReference type="GO" id="GO:0048513">
    <property type="term" value="P:animal organ development"/>
    <property type="evidence" value="ECO:0007669"/>
    <property type="project" value="UniProtKB-ARBA"/>
</dbReference>
<sequence length="420" mass="45064">MKAGEWATVVAGRDGREGFLSVDGEEMVSGKSPGITRGLNLKTLLYVGGYNQQKIKLAPTVGLLEDSKGNVATFDGCIAMIEASGLDLDLVHSVVDSANVGECVEDSGVTDYHDLGSRIGDVDEVNGIDHGNDIFLSSKERNPCDAQPCLNGAFCLPAVHNASDFECHCAVGFRGRYCESTDTICDSHRPCQNGGTCISSSPSSYHCLCSLGYGGKNCDQRVEFGESVGFQGDGYLELSTTLLPHKSSNDLESIIMEFSTTSSNGLIFWHGQTPETDGRGQDFLAVAVVNGHLEFSYELGSGPASIRLDQTRVDDGKRHRVVFHREGKDGSIELDGADIKIGKSPGFLTMLNTLGNIYLGGLPKADYMTAGKYREGFSGCIHSIEIQDSGPINLYEKALSAVNAHPCSNDELDEELHRAL</sequence>
<dbReference type="SUPFAM" id="SSF49899">
    <property type="entry name" value="Concanavalin A-like lectins/glucanases"/>
    <property type="match status" value="2"/>
</dbReference>
<feature type="domain" description="EGF-like" evidence="5">
    <location>
        <begin position="140"/>
        <end position="179"/>
    </location>
</feature>
<evidence type="ECO:0000259" key="5">
    <source>
        <dbReference type="PROSITE" id="PS50026"/>
    </source>
</evidence>
<gene>
    <name evidence="6" type="ORF">J437_LFUL005763</name>
</gene>
<evidence type="ECO:0000313" key="7">
    <source>
        <dbReference type="Proteomes" id="UP000792457"/>
    </source>
</evidence>
<dbReference type="InterPro" id="IPR001881">
    <property type="entry name" value="EGF-like_Ca-bd_dom"/>
</dbReference>
<dbReference type="PANTHER" id="PTHR15036:SF85">
    <property type="entry name" value="SP2353, ISOFORM A"/>
    <property type="match status" value="1"/>
</dbReference>
<dbReference type="EMBL" id="KZ308339">
    <property type="protein sequence ID" value="KAG8227758.1"/>
    <property type="molecule type" value="Genomic_DNA"/>
</dbReference>
<dbReference type="InterPro" id="IPR000742">
    <property type="entry name" value="EGF"/>
</dbReference>
<accession>A0A8K0K8C3</accession>
<dbReference type="GO" id="GO:0016020">
    <property type="term" value="C:membrane"/>
    <property type="evidence" value="ECO:0007669"/>
    <property type="project" value="UniProtKB-SubCell"/>
</dbReference>
<dbReference type="OrthoDB" id="10055367at2759"/>
<dbReference type="FunFam" id="2.10.25.10:FF:000294">
    <property type="entry name" value="Delta-like protein"/>
    <property type="match status" value="1"/>
</dbReference>
<dbReference type="GO" id="GO:0030154">
    <property type="term" value="P:cell differentiation"/>
    <property type="evidence" value="ECO:0007669"/>
    <property type="project" value="UniProtKB-ARBA"/>
</dbReference>
<feature type="disulfide bond" evidence="2">
    <location>
        <begin position="169"/>
        <end position="178"/>
    </location>
</feature>
<keyword evidence="7" id="KW-1185">Reference proteome</keyword>
<dbReference type="CDD" id="cd00054">
    <property type="entry name" value="EGF_CA"/>
    <property type="match status" value="1"/>
</dbReference>
<feature type="domain" description="Laminin G" evidence="4">
    <location>
        <begin position="1"/>
        <end position="103"/>
    </location>
</feature>
<evidence type="ECO:0008006" key="8">
    <source>
        <dbReference type="Google" id="ProtNLM"/>
    </source>
</evidence>
<evidence type="ECO:0000259" key="4">
    <source>
        <dbReference type="PROSITE" id="PS50025"/>
    </source>
</evidence>
<feature type="domain" description="EGF-like" evidence="5">
    <location>
        <begin position="181"/>
        <end position="219"/>
    </location>
</feature>
<evidence type="ECO:0000256" key="3">
    <source>
        <dbReference type="PROSITE-ProRule" id="PRU00122"/>
    </source>
</evidence>
<dbReference type="Gene3D" id="2.10.25.10">
    <property type="entry name" value="Laminin"/>
    <property type="match status" value="2"/>
</dbReference>
<comment type="caution">
    <text evidence="2">Lacks conserved residue(s) required for the propagation of feature annotation.</text>
</comment>
<dbReference type="PROSITE" id="PS50025">
    <property type="entry name" value="LAM_G_DOMAIN"/>
    <property type="match status" value="2"/>
</dbReference>
<name>A0A8K0K8C3_LADFU</name>
<dbReference type="SMART" id="SM00179">
    <property type="entry name" value="EGF_CA"/>
    <property type="match status" value="2"/>
</dbReference>